<keyword evidence="7 10" id="KW-0472">Membrane</keyword>
<keyword evidence="6" id="KW-0443">Lipid metabolism</keyword>
<keyword evidence="12" id="KW-1185">Reference proteome</keyword>
<evidence type="ECO:0000313" key="12">
    <source>
        <dbReference type="Proteomes" id="UP001489509"/>
    </source>
</evidence>
<dbReference type="PANTHER" id="PTHR30309">
    <property type="entry name" value="INNER MEMBRANE PROTEIN YGIH"/>
    <property type="match status" value="1"/>
</dbReference>
<evidence type="ECO:0000256" key="6">
    <source>
        <dbReference type="ARBA" id="ARBA00023098"/>
    </source>
</evidence>
<dbReference type="EMBL" id="JBBMFD010000001">
    <property type="protein sequence ID" value="MEQ2439369.1"/>
    <property type="molecule type" value="Genomic_DNA"/>
</dbReference>
<dbReference type="EC" id="2.3.1.275" evidence="11"/>
<feature type="transmembrane region" description="Helical" evidence="10">
    <location>
        <begin position="115"/>
        <end position="141"/>
    </location>
</feature>
<evidence type="ECO:0000256" key="3">
    <source>
        <dbReference type="ARBA" id="ARBA00022679"/>
    </source>
</evidence>
<evidence type="ECO:0000256" key="10">
    <source>
        <dbReference type="SAM" id="Phobius"/>
    </source>
</evidence>
<dbReference type="Pfam" id="PF02660">
    <property type="entry name" value="G3P_acyltransf"/>
    <property type="match status" value="1"/>
</dbReference>
<proteinExistence type="predicted"/>
<keyword evidence="11" id="KW-0012">Acyltransferase</keyword>
<keyword evidence="2" id="KW-0444">Lipid biosynthesis</keyword>
<keyword evidence="3 11" id="KW-0808">Transferase</keyword>
<feature type="transmembrane region" description="Helical" evidence="10">
    <location>
        <begin position="6"/>
        <end position="27"/>
    </location>
</feature>
<gene>
    <name evidence="11" type="ORF">WMO26_00855</name>
</gene>
<evidence type="ECO:0000256" key="7">
    <source>
        <dbReference type="ARBA" id="ARBA00023136"/>
    </source>
</evidence>
<sequence length="204" mass="22326">MLRDLFYVGFGYLAGSILFAHVFGYLLGNKNVTEESRDHNPGTANAFVYGGFWCGALTLCGDLAKGFFPVFLYLGGTPLSDCSFAVSFVLLAPVAGHILPLFHRFRGGKGIAVSFGCLLGLFPTLLPLAILACTFLFFSLILKVSPNYHKTLWTYTASALLMLVFVKELPVVVGYAGIAALIVAKLLTSSERKEKCRVRFVWKH</sequence>
<keyword evidence="5 10" id="KW-1133">Transmembrane helix</keyword>
<feature type="transmembrane region" description="Helical" evidence="10">
    <location>
        <begin position="161"/>
        <end position="187"/>
    </location>
</feature>
<evidence type="ECO:0000256" key="8">
    <source>
        <dbReference type="ARBA" id="ARBA00023209"/>
    </source>
</evidence>
<evidence type="ECO:0000256" key="4">
    <source>
        <dbReference type="ARBA" id="ARBA00022692"/>
    </source>
</evidence>
<dbReference type="GO" id="GO:0016746">
    <property type="term" value="F:acyltransferase activity"/>
    <property type="evidence" value="ECO:0007669"/>
    <property type="project" value="UniProtKB-KW"/>
</dbReference>
<name>A0ABV1DWH2_9FIRM</name>
<reference evidence="11 12" key="1">
    <citation type="submission" date="2024-03" db="EMBL/GenBank/DDBJ databases">
        <title>Human intestinal bacterial collection.</title>
        <authorList>
            <person name="Pauvert C."/>
            <person name="Hitch T.C.A."/>
            <person name="Clavel T."/>
        </authorList>
    </citation>
    <scope>NUCLEOTIDE SEQUENCE [LARGE SCALE GENOMIC DNA]</scope>
    <source>
        <strain evidence="11 12">CLA-JM-H44</strain>
    </source>
</reference>
<dbReference type="Proteomes" id="UP001489509">
    <property type="component" value="Unassembled WGS sequence"/>
</dbReference>
<evidence type="ECO:0000256" key="1">
    <source>
        <dbReference type="ARBA" id="ARBA00022475"/>
    </source>
</evidence>
<feature type="transmembrane region" description="Helical" evidence="10">
    <location>
        <begin position="47"/>
        <end position="72"/>
    </location>
</feature>
<accession>A0ABV1DWH2</accession>
<evidence type="ECO:0000313" key="11">
    <source>
        <dbReference type="EMBL" id="MEQ2439369.1"/>
    </source>
</evidence>
<dbReference type="SMART" id="SM01207">
    <property type="entry name" value="G3P_acyltransf"/>
    <property type="match status" value="1"/>
</dbReference>
<evidence type="ECO:0000256" key="5">
    <source>
        <dbReference type="ARBA" id="ARBA00022989"/>
    </source>
</evidence>
<evidence type="ECO:0000256" key="9">
    <source>
        <dbReference type="ARBA" id="ARBA00023264"/>
    </source>
</evidence>
<dbReference type="RefSeq" id="WP_349217645.1">
    <property type="nucleotide sequence ID" value="NZ_JBBMFD010000001.1"/>
</dbReference>
<comment type="caution">
    <text evidence="11">The sequence shown here is derived from an EMBL/GenBank/DDBJ whole genome shotgun (WGS) entry which is preliminary data.</text>
</comment>
<keyword evidence="8" id="KW-0594">Phospholipid biosynthesis</keyword>
<protein>
    <submittedName>
        <fullName evidence="11">Glycerol-3-phosphate acyltransferase</fullName>
        <ecNumber evidence="11">2.3.1.275</ecNumber>
    </submittedName>
</protein>
<evidence type="ECO:0000256" key="2">
    <source>
        <dbReference type="ARBA" id="ARBA00022516"/>
    </source>
</evidence>
<keyword evidence="9" id="KW-1208">Phospholipid metabolism</keyword>
<keyword evidence="1" id="KW-1003">Cell membrane</keyword>
<keyword evidence="4 10" id="KW-0812">Transmembrane</keyword>
<dbReference type="InterPro" id="IPR003811">
    <property type="entry name" value="G3P_acylTferase_PlsY"/>
</dbReference>
<feature type="transmembrane region" description="Helical" evidence="10">
    <location>
        <begin position="84"/>
        <end position="103"/>
    </location>
</feature>
<organism evidence="11 12">
    <name type="scientific">Solibaculum intestinale</name>
    <dbReference type="NCBI Taxonomy" id="3133165"/>
    <lineage>
        <taxon>Bacteria</taxon>
        <taxon>Bacillati</taxon>
        <taxon>Bacillota</taxon>
        <taxon>Clostridia</taxon>
        <taxon>Eubacteriales</taxon>
        <taxon>Oscillospiraceae</taxon>
        <taxon>Solibaculum</taxon>
    </lineage>
</organism>
<dbReference type="PANTHER" id="PTHR30309:SF1">
    <property type="entry name" value="GLYCEROL-3-PHOSPHATE ACYLTRANSFERASE 1"/>
    <property type="match status" value="1"/>
</dbReference>